<protein>
    <submittedName>
        <fullName evidence="2">Beta-lactamase</fullName>
    </submittedName>
</protein>
<organism evidence="2 3">
    <name type="scientific">Brevibacterium ravenspurgense</name>
    <dbReference type="NCBI Taxonomy" id="479117"/>
    <lineage>
        <taxon>Bacteria</taxon>
        <taxon>Bacillati</taxon>
        <taxon>Actinomycetota</taxon>
        <taxon>Actinomycetes</taxon>
        <taxon>Micrococcales</taxon>
        <taxon>Brevibacteriaceae</taxon>
        <taxon>Brevibacterium</taxon>
    </lineage>
</organism>
<evidence type="ECO:0000259" key="1">
    <source>
        <dbReference type="Pfam" id="PF13354"/>
    </source>
</evidence>
<accession>A0A150H8M2</accession>
<comment type="caution">
    <text evidence="2">The sequence shown here is derived from an EMBL/GenBank/DDBJ whole genome shotgun (WGS) entry which is preliminary data.</text>
</comment>
<dbReference type="RefSeq" id="WP_062021929.1">
    <property type="nucleotide sequence ID" value="NZ_LQQC01000010.1"/>
</dbReference>
<name>A0A150H8M2_9MICO</name>
<dbReference type="Pfam" id="PF13354">
    <property type="entry name" value="Beta-lactamase2"/>
    <property type="match status" value="1"/>
</dbReference>
<dbReference type="InterPro" id="IPR045155">
    <property type="entry name" value="Beta-lactam_cat"/>
</dbReference>
<sequence length="268" mass="29928">MTADLFTRLDGVEFSASAIDIDTGEEVFSHAPDRVLSTASIAKIFLLHAALKMKNNGELRLDERLTRNAAERVDESGIWYLLDQPDLTIHDVGMLIGAFSDNFATNVLISRVGLDRVAKEVEALGYKDSALHDFLRWPRPAGAPRRLSSGTAYELSDYMARLSRDELFDPMTSEMMRRWLGAGADTSMVASYFEPDPLAHYYYTRGEWIVNKTGTDSSVRADTGIAFTRERRVAYAVFANWAADEDRVLEVMPIMREAGGLISAHLHA</sequence>
<proteinExistence type="predicted"/>
<dbReference type="SUPFAM" id="SSF56601">
    <property type="entry name" value="beta-lactamase/transpeptidase-like"/>
    <property type="match status" value="1"/>
</dbReference>
<dbReference type="InterPro" id="IPR000871">
    <property type="entry name" value="Beta-lactam_class-A"/>
</dbReference>
<dbReference type="EMBL" id="LQQC01000010">
    <property type="protein sequence ID" value="KXZ58456.1"/>
    <property type="molecule type" value="Genomic_DNA"/>
</dbReference>
<dbReference type="AlphaFoldDB" id="A0A150H8M2"/>
<dbReference type="GO" id="GO:0046677">
    <property type="term" value="P:response to antibiotic"/>
    <property type="evidence" value="ECO:0007669"/>
    <property type="project" value="InterPro"/>
</dbReference>
<evidence type="ECO:0000313" key="2">
    <source>
        <dbReference type="EMBL" id="KXZ58456.1"/>
    </source>
</evidence>
<reference evidence="2 3" key="1">
    <citation type="submission" date="2016-01" db="EMBL/GenBank/DDBJ databases">
        <title>Use of Whole Genome Sequencing to ascertain that Brevibacterium massiliense (Roux, Raoult 2009) is a later heterotypic synonym of Brevibacterium ravenspurgense (Mages 2008).</title>
        <authorList>
            <person name="Bernier A.-M."/>
            <person name="Burdz T."/>
            <person name="Huynh C."/>
            <person name="Pachecho A.L."/>
            <person name="Wiebe D."/>
            <person name="Bonner C."/>
            <person name="Bernard K."/>
        </authorList>
    </citation>
    <scope>NUCLEOTIDE SEQUENCE [LARGE SCALE GENOMIC DNA]</scope>
    <source>
        <strain evidence="2 3">CCUG56047</strain>
    </source>
</reference>
<dbReference type="PANTHER" id="PTHR35333">
    <property type="entry name" value="BETA-LACTAMASE"/>
    <property type="match status" value="1"/>
</dbReference>
<dbReference type="Gene3D" id="3.40.710.10">
    <property type="entry name" value="DD-peptidase/beta-lactamase superfamily"/>
    <property type="match status" value="1"/>
</dbReference>
<evidence type="ECO:0000313" key="3">
    <source>
        <dbReference type="Proteomes" id="UP000243589"/>
    </source>
</evidence>
<dbReference type="GO" id="GO:0030655">
    <property type="term" value="P:beta-lactam antibiotic catabolic process"/>
    <property type="evidence" value="ECO:0007669"/>
    <property type="project" value="InterPro"/>
</dbReference>
<keyword evidence="3" id="KW-1185">Reference proteome</keyword>
<gene>
    <name evidence="2" type="ORF">Bravens_01505</name>
</gene>
<dbReference type="InterPro" id="IPR012338">
    <property type="entry name" value="Beta-lactam/transpept-like"/>
</dbReference>
<dbReference type="PANTHER" id="PTHR35333:SF3">
    <property type="entry name" value="BETA-LACTAMASE-TYPE TRANSPEPTIDASE FOLD CONTAINING PROTEIN"/>
    <property type="match status" value="1"/>
</dbReference>
<feature type="domain" description="Beta-lactamase class A catalytic" evidence="1">
    <location>
        <begin position="17"/>
        <end position="238"/>
    </location>
</feature>
<dbReference type="PATRIC" id="fig|479117.4.peg.1491"/>
<dbReference type="GO" id="GO:0008800">
    <property type="term" value="F:beta-lactamase activity"/>
    <property type="evidence" value="ECO:0007669"/>
    <property type="project" value="InterPro"/>
</dbReference>
<dbReference type="Proteomes" id="UP000243589">
    <property type="component" value="Unassembled WGS sequence"/>
</dbReference>